<organism evidence="2 3">
    <name type="scientific">Edaphobacter modestus</name>
    <dbReference type="NCBI Taxonomy" id="388466"/>
    <lineage>
        <taxon>Bacteria</taxon>
        <taxon>Pseudomonadati</taxon>
        <taxon>Acidobacteriota</taxon>
        <taxon>Terriglobia</taxon>
        <taxon>Terriglobales</taxon>
        <taxon>Acidobacteriaceae</taxon>
        <taxon>Edaphobacter</taxon>
    </lineage>
</organism>
<gene>
    <name evidence="2" type="ORF">BDD14_5108</name>
</gene>
<dbReference type="AlphaFoldDB" id="A0A4Q7YZS7"/>
<proteinExistence type="predicted"/>
<comment type="caution">
    <text evidence="2">The sequence shown here is derived from an EMBL/GenBank/DDBJ whole genome shotgun (WGS) entry which is preliminary data.</text>
</comment>
<evidence type="ECO:0000313" key="2">
    <source>
        <dbReference type="EMBL" id="RZU43447.1"/>
    </source>
</evidence>
<dbReference type="CDD" id="cd06259">
    <property type="entry name" value="YdcF-like"/>
    <property type="match status" value="1"/>
</dbReference>
<dbReference type="InterPro" id="IPR003848">
    <property type="entry name" value="DUF218"/>
</dbReference>
<dbReference type="PANTHER" id="PTHR30336:SF20">
    <property type="entry name" value="DUF218 DOMAIN-CONTAINING PROTEIN"/>
    <property type="match status" value="1"/>
</dbReference>
<evidence type="ECO:0000313" key="3">
    <source>
        <dbReference type="Proteomes" id="UP000292958"/>
    </source>
</evidence>
<dbReference type="Gene3D" id="3.40.50.620">
    <property type="entry name" value="HUPs"/>
    <property type="match status" value="1"/>
</dbReference>
<accession>A0A4Q7YZS7</accession>
<dbReference type="InterPro" id="IPR051599">
    <property type="entry name" value="Cell_Envelope_Assoc"/>
</dbReference>
<evidence type="ECO:0000259" key="1">
    <source>
        <dbReference type="Pfam" id="PF02698"/>
    </source>
</evidence>
<dbReference type="Pfam" id="PF02698">
    <property type="entry name" value="DUF218"/>
    <property type="match status" value="1"/>
</dbReference>
<reference evidence="2 3" key="1">
    <citation type="submission" date="2019-02" db="EMBL/GenBank/DDBJ databases">
        <title>Genomic Encyclopedia of Archaeal and Bacterial Type Strains, Phase II (KMG-II): from individual species to whole genera.</title>
        <authorList>
            <person name="Goeker M."/>
        </authorList>
    </citation>
    <scope>NUCLEOTIDE SEQUENCE [LARGE SCALE GENOMIC DNA]</scope>
    <source>
        <strain evidence="2 3">DSM 18101</strain>
    </source>
</reference>
<dbReference type="GO" id="GO:0005886">
    <property type="term" value="C:plasma membrane"/>
    <property type="evidence" value="ECO:0007669"/>
    <property type="project" value="TreeGrafter"/>
</dbReference>
<keyword evidence="3" id="KW-1185">Reference proteome</keyword>
<protein>
    <submittedName>
        <fullName evidence="2">DUF218 domain-containing protein</fullName>
    </submittedName>
</protein>
<sequence>MQFRPFAQSAVAAAFLVLGHVGFAQVVPGPLQLQHAVQDKNFYLLSAIENDPKVRSALLADKDLSEISAERKQYLALALRSCKGDAVCTTRSLLWTEEEIRIVSFALERLYREDASLRELVNRDLRPSGAYVLYQSQNGEALLANAWEICARGINNIIAVYGQGGAPRYPLIDSISFDVKSSEFQQKITTMAQSLSTETPNSEFFFSPSLQAALQLLAMNRRDEAGREEPMETEGNAAAIKTIPSIQWSKYPYSVIVVPGAGPGDPNTALSEACRRRTALAAEAYHAGKAPFILVSGGYVHPSQTRFAEALEMKKALLADYHVPETAILIDPHARHTTTNMRNAAREIYRYKMPMEKSALVISDTGQISSIASHAFAYRCLKEMGYLPYKILDHPSDTSLVVLPEIESLQQDPLDPLDP</sequence>
<feature type="domain" description="DUF218" evidence="1">
    <location>
        <begin position="255"/>
        <end position="364"/>
    </location>
</feature>
<dbReference type="PANTHER" id="PTHR30336">
    <property type="entry name" value="INNER MEMBRANE PROTEIN, PROBABLE PERMEASE"/>
    <property type="match status" value="1"/>
</dbReference>
<dbReference type="InterPro" id="IPR014729">
    <property type="entry name" value="Rossmann-like_a/b/a_fold"/>
</dbReference>
<dbReference type="RefSeq" id="WP_130422014.1">
    <property type="nucleotide sequence ID" value="NZ_SHKW01000001.1"/>
</dbReference>
<dbReference type="Proteomes" id="UP000292958">
    <property type="component" value="Unassembled WGS sequence"/>
</dbReference>
<dbReference type="OrthoDB" id="9782395at2"/>
<name>A0A4Q7YZS7_9BACT</name>
<dbReference type="EMBL" id="SHKW01000001">
    <property type="protein sequence ID" value="RZU43447.1"/>
    <property type="molecule type" value="Genomic_DNA"/>
</dbReference>